<sequence>MRDATDAGAQAAGVVSLPVSTRAKPMPALLSLLFLDPKFQRLRYSAAFAGYAAIVTMGAIPGARAEIGNYASGIVLHSLAYGAITLLLYTGSSGSAPSRALKSVLTVAAMGAVDELVQSFLPYRRGAVGDWLVDCNAAIMVAGLLWAFLPGEPRRARPGR</sequence>
<feature type="transmembrane region" description="Helical" evidence="1">
    <location>
        <begin position="42"/>
        <end position="60"/>
    </location>
</feature>
<organism evidence="2 3">
    <name type="scientific">Massilia agrisoli</name>
    <dbReference type="NCBI Taxonomy" id="2892444"/>
    <lineage>
        <taxon>Bacteria</taxon>
        <taxon>Pseudomonadati</taxon>
        <taxon>Pseudomonadota</taxon>
        <taxon>Betaproteobacteria</taxon>
        <taxon>Burkholderiales</taxon>
        <taxon>Oxalobacteraceae</taxon>
        <taxon>Telluria group</taxon>
        <taxon>Massilia</taxon>
    </lineage>
</organism>
<evidence type="ECO:0000313" key="3">
    <source>
        <dbReference type="Proteomes" id="UP001198701"/>
    </source>
</evidence>
<name>A0ABS8IQ02_9BURK</name>
<evidence type="ECO:0000313" key="2">
    <source>
        <dbReference type="EMBL" id="MCC6070021.1"/>
    </source>
</evidence>
<feature type="transmembrane region" description="Helical" evidence="1">
    <location>
        <begin position="131"/>
        <end position="149"/>
    </location>
</feature>
<reference evidence="2 3" key="1">
    <citation type="submission" date="2021-11" db="EMBL/GenBank/DDBJ databases">
        <authorList>
            <person name="Huq M.A."/>
        </authorList>
    </citation>
    <scope>NUCLEOTIDE SEQUENCE [LARGE SCALE GENOMIC DNA]</scope>
    <source>
        <strain evidence="2 3">MAHUQ-52</strain>
    </source>
</reference>
<protein>
    <submittedName>
        <fullName evidence="2">VanZ family protein</fullName>
    </submittedName>
</protein>
<comment type="caution">
    <text evidence="2">The sequence shown here is derived from an EMBL/GenBank/DDBJ whole genome shotgun (WGS) entry which is preliminary data.</text>
</comment>
<dbReference type="Proteomes" id="UP001198701">
    <property type="component" value="Unassembled WGS sequence"/>
</dbReference>
<keyword evidence="1" id="KW-0812">Transmembrane</keyword>
<accession>A0ABS8IQ02</accession>
<dbReference type="NCBIfam" id="NF037970">
    <property type="entry name" value="vanZ_1"/>
    <property type="match status" value="1"/>
</dbReference>
<proteinExistence type="predicted"/>
<keyword evidence="1" id="KW-1133">Transmembrane helix</keyword>
<dbReference type="EMBL" id="JAJHPV010000004">
    <property type="protein sequence ID" value="MCC6070021.1"/>
    <property type="molecule type" value="Genomic_DNA"/>
</dbReference>
<feature type="transmembrane region" description="Helical" evidence="1">
    <location>
        <begin position="67"/>
        <end position="89"/>
    </location>
</feature>
<evidence type="ECO:0000256" key="1">
    <source>
        <dbReference type="SAM" id="Phobius"/>
    </source>
</evidence>
<gene>
    <name evidence="2" type="ORF">LMJ30_03475</name>
</gene>
<dbReference type="RefSeq" id="WP_229430945.1">
    <property type="nucleotide sequence ID" value="NZ_JAJHPV010000004.1"/>
</dbReference>
<keyword evidence="1" id="KW-0472">Membrane</keyword>
<keyword evidence="3" id="KW-1185">Reference proteome</keyword>